<dbReference type="GO" id="GO:0061927">
    <property type="term" value="C:TOC-TIC supercomplex I"/>
    <property type="evidence" value="ECO:0007669"/>
    <property type="project" value="TreeGrafter"/>
</dbReference>
<reference evidence="1 2" key="1">
    <citation type="journal article" date="2022" name="Nat. Genet.">
        <title>Improved pea reference genome and pan-genome highlight genomic features and evolutionary characteristics.</title>
        <authorList>
            <person name="Yang T."/>
            <person name="Liu R."/>
            <person name="Luo Y."/>
            <person name="Hu S."/>
            <person name="Wang D."/>
            <person name="Wang C."/>
            <person name="Pandey M.K."/>
            <person name="Ge S."/>
            <person name="Xu Q."/>
            <person name="Li N."/>
            <person name="Li G."/>
            <person name="Huang Y."/>
            <person name="Saxena R.K."/>
            <person name="Ji Y."/>
            <person name="Li M."/>
            <person name="Yan X."/>
            <person name="He Y."/>
            <person name="Liu Y."/>
            <person name="Wang X."/>
            <person name="Xiang C."/>
            <person name="Varshney R.K."/>
            <person name="Ding H."/>
            <person name="Gao S."/>
            <person name="Zong X."/>
        </authorList>
    </citation>
    <scope>NUCLEOTIDE SEQUENCE [LARGE SCALE GENOMIC DNA]</scope>
    <source>
        <strain evidence="1 2">cv. Zhongwan 6</strain>
    </source>
</reference>
<dbReference type="Proteomes" id="UP001058974">
    <property type="component" value="Chromosome 3"/>
</dbReference>
<protein>
    <submittedName>
        <fullName evidence="1">Uncharacterized protein</fullName>
    </submittedName>
</protein>
<keyword evidence="2" id="KW-1185">Reference proteome</keyword>
<evidence type="ECO:0000313" key="1">
    <source>
        <dbReference type="EMBL" id="KAI5430109.1"/>
    </source>
</evidence>
<dbReference type="AlphaFoldDB" id="A0A9D4XZW1"/>
<sequence>MLCVLQQTVEAAHAEIYGNLFEKIVKDAIASAVDGKAMRKMFITYVKRSRSAKGNGESAKVGPNPTMSYISIIIIEHDKKKNPQQFRTETEFNGNAKNNTAHTRRHAARLSTILSLLPRVKKVIIADKTWCS</sequence>
<evidence type="ECO:0000313" key="2">
    <source>
        <dbReference type="Proteomes" id="UP001058974"/>
    </source>
</evidence>
<proteinExistence type="predicted"/>
<dbReference type="Pfam" id="PF16940">
    <property type="entry name" value="Tic110"/>
    <property type="match status" value="1"/>
</dbReference>
<gene>
    <name evidence="1" type="ORF">KIW84_034617</name>
</gene>
<accession>A0A9D4XZW1</accession>
<name>A0A9D4XZW1_PEA</name>
<dbReference type="PANTHER" id="PTHR34935:SF3">
    <property type="entry name" value="PROTEIN TIC110, CHLOROPLASTIC"/>
    <property type="match status" value="1"/>
</dbReference>
<dbReference type="GO" id="GO:0045037">
    <property type="term" value="P:protein import into chloroplast stroma"/>
    <property type="evidence" value="ECO:0007669"/>
    <property type="project" value="TreeGrafter"/>
</dbReference>
<organism evidence="1 2">
    <name type="scientific">Pisum sativum</name>
    <name type="common">Garden pea</name>
    <name type="synonym">Lathyrus oleraceus</name>
    <dbReference type="NCBI Taxonomy" id="3888"/>
    <lineage>
        <taxon>Eukaryota</taxon>
        <taxon>Viridiplantae</taxon>
        <taxon>Streptophyta</taxon>
        <taxon>Embryophyta</taxon>
        <taxon>Tracheophyta</taxon>
        <taxon>Spermatophyta</taxon>
        <taxon>Magnoliopsida</taxon>
        <taxon>eudicotyledons</taxon>
        <taxon>Gunneridae</taxon>
        <taxon>Pentapetalae</taxon>
        <taxon>rosids</taxon>
        <taxon>fabids</taxon>
        <taxon>Fabales</taxon>
        <taxon>Fabaceae</taxon>
        <taxon>Papilionoideae</taxon>
        <taxon>50 kb inversion clade</taxon>
        <taxon>NPAAA clade</taxon>
        <taxon>Hologalegina</taxon>
        <taxon>IRL clade</taxon>
        <taxon>Fabeae</taxon>
        <taxon>Lathyrus</taxon>
    </lineage>
</organism>
<dbReference type="PANTHER" id="PTHR34935">
    <property type="entry name" value="PROTEIN TIC110, CHLOROPLASTIC"/>
    <property type="match status" value="1"/>
</dbReference>
<dbReference type="EMBL" id="JAMSHJ010000003">
    <property type="protein sequence ID" value="KAI5430109.1"/>
    <property type="molecule type" value="Genomic_DNA"/>
</dbReference>
<dbReference type="InterPro" id="IPR031610">
    <property type="entry name" value="TIC110"/>
</dbReference>
<comment type="caution">
    <text evidence="1">The sequence shown here is derived from an EMBL/GenBank/DDBJ whole genome shotgun (WGS) entry which is preliminary data.</text>
</comment>
<dbReference type="Gramene" id="Psat03G0461700-T1">
    <property type="protein sequence ID" value="KAI5430109.1"/>
    <property type="gene ID" value="KIW84_034617"/>
</dbReference>